<sequence>MGASEFREGSLLLGRFLGSRHVSGMLLSREHQPREQPASSQRAAASCGLPLSKEQQLCERPASLSEEEQPRE</sequence>
<keyword evidence="3" id="KW-1185">Reference proteome</keyword>
<organism evidence="2 3">
    <name type="scientific">Myotis brandtii</name>
    <name type="common">Brandt's bat</name>
    <dbReference type="NCBI Taxonomy" id="109478"/>
    <lineage>
        <taxon>Eukaryota</taxon>
        <taxon>Metazoa</taxon>
        <taxon>Chordata</taxon>
        <taxon>Craniata</taxon>
        <taxon>Vertebrata</taxon>
        <taxon>Euteleostomi</taxon>
        <taxon>Mammalia</taxon>
        <taxon>Eutheria</taxon>
        <taxon>Laurasiatheria</taxon>
        <taxon>Chiroptera</taxon>
        <taxon>Yangochiroptera</taxon>
        <taxon>Vespertilionidae</taxon>
        <taxon>Myotis</taxon>
    </lineage>
</organism>
<protein>
    <submittedName>
        <fullName evidence="2">Uncharacterized protein</fullName>
    </submittedName>
</protein>
<name>S7NQY8_MYOBR</name>
<evidence type="ECO:0000313" key="2">
    <source>
        <dbReference type="EMBL" id="EPQ19115.1"/>
    </source>
</evidence>
<proteinExistence type="predicted"/>
<gene>
    <name evidence="2" type="ORF">D623_10006057</name>
</gene>
<evidence type="ECO:0000313" key="3">
    <source>
        <dbReference type="Proteomes" id="UP000052978"/>
    </source>
</evidence>
<dbReference type="EMBL" id="KE164605">
    <property type="protein sequence ID" value="EPQ19115.1"/>
    <property type="molecule type" value="Genomic_DNA"/>
</dbReference>
<feature type="region of interest" description="Disordered" evidence="1">
    <location>
        <begin position="28"/>
        <end position="72"/>
    </location>
</feature>
<dbReference type="AlphaFoldDB" id="S7NQY8"/>
<reference evidence="2 3" key="1">
    <citation type="journal article" date="2013" name="Nat. Commun.">
        <title>Genome analysis reveals insights into physiology and longevity of the Brandt's bat Myotis brandtii.</title>
        <authorList>
            <person name="Seim I."/>
            <person name="Fang X."/>
            <person name="Xiong Z."/>
            <person name="Lobanov A.V."/>
            <person name="Huang Z."/>
            <person name="Ma S."/>
            <person name="Feng Y."/>
            <person name="Turanov A.A."/>
            <person name="Zhu Y."/>
            <person name="Lenz T.L."/>
            <person name="Gerashchenko M.V."/>
            <person name="Fan D."/>
            <person name="Hee Yim S."/>
            <person name="Yao X."/>
            <person name="Jordan D."/>
            <person name="Xiong Y."/>
            <person name="Ma Y."/>
            <person name="Lyapunov A.N."/>
            <person name="Chen G."/>
            <person name="Kulakova O.I."/>
            <person name="Sun Y."/>
            <person name="Lee S.G."/>
            <person name="Bronson R.T."/>
            <person name="Moskalev A.A."/>
            <person name="Sunyaev S.R."/>
            <person name="Zhang G."/>
            <person name="Krogh A."/>
            <person name="Wang J."/>
            <person name="Gladyshev V.N."/>
        </authorList>
    </citation>
    <scope>NUCLEOTIDE SEQUENCE [LARGE SCALE GENOMIC DNA]</scope>
</reference>
<accession>S7NQY8</accession>
<dbReference type="Proteomes" id="UP000052978">
    <property type="component" value="Unassembled WGS sequence"/>
</dbReference>
<evidence type="ECO:0000256" key="1">
    <source>
        <dbReference type="SAM" id="MobiDB-lite"/>
    </source>
</evidence>